<evidence type="ECO:0000313" key="2">
    <source>
        <dbReference type="Proteomes" id="UP000499080"/>
    </source>
</evidence>
<comment type="caution">
    <text evidence="1">The sequence shown here is derived from an EMBL/GenBank/DDBJ whole genome shotgun (WGS) entry which is preliminary data.</text>
</comment>
<dbReference type="Proteomes" id="UP000499080">
    <property type="component" value="Unassembled WGS sequence"/>
</dbReference>
<sequence>MFTMRNKSKRKNFLECRRCQTQDAKFVANAGATPFESSAWADSGLRFHHDAGNRGKHFLEFRQDARHKIKIFPMQTTAFQEVCRPDVRSSMFTIMQVIRIRESIFLNV</sequence>
<proteinExistence type="predicted"/>
<accession>A0A4Y2FS80</accession>
<dbReference type="EMBL" id="BGPR01001026">
    <property type="protein sequence ID" value="GBM43325.1"/>
    <property type="molecule type" value="Genomic_DNA"/>
</dbReference>
<gene>
    <name evidence="1" type="ORF">AVEN_96996_1</name>
</gene>
<name>A0A4Y2FS80_ARAVE</name>
<keyword evidence="2" id="KW-1185">Reference proteome</keyword>
<reference evidence="1 2" key="1">
    <citation type="journal article" date="2019" name="Sci. Rep.">
        <title>Orb-weaving spider Araneus ventricosus genome elucidates the spidroin gene catalogue.</title>
        <authorList>
            <person name="Kono N."/>
            <person name="Nakamura H."/>
            <person name="Ohtoshi R."/>
            <person name="Moran D.A.P."/>
            <person name="Shinohara A."/>
            <person name="Yoshida Y."/>
            <person name="Fujiwara M."/>
            <person name="Mori M."/>
            <person name="Tomita M."/>
            <person name="Arakawa K."/>
        </authorList>
    </citation>
    <scope>NUCLEOTIDE SEQUENCE [LARGE SCALE GENOMIC DNA]</scope>
</reference>
<evidence type="ECO:0000313" key="1">
    <source>
        <dbReference type="EMBL" id="GBM43325.1"/>
    </source>
</evidence>
<organism evidence="1 2">
    <name type="scientific">Araneus ventricosus</name>
    <name type="common">Orbweaver spider</name>
    <name type="synonym">Epeira ventricosa</name>
    <dbReference type="NCBI Taxonomy" id="182803"/>
    <lineage>
        <taxon>Eukaryota</taxon>
        <taxon>Metazoa</taxon>
        <taxon>Ecdysozoa</taxon>
        <taxon>Arthropoda</taxon>
        <taxon>Chelicerata</taxon>
        <taxon>Arachnida</taxon>
        <taxon>Araneae</taxon>
        <taxon>Araneomorphae</taxon>
        <taxon>Entelegynae</taxon>
        <taxon>Araneoidea</taxon>
        <taxon>Araneidae</taxon>
        <taxon>Araneus</taxon>
    </lineage>
</organism>
<dbReference type="AlphaFoldDB" id="A0A4Y2FS80"/>
<protein>
    <submittedName>
        <fullName evidence="1">Uncharacterized protein</fullName>
    </submittedName>
</protein>